<dbReference type="InterPro" id="IPR036397">
    <property type="entry name" value="RNaseH_sf"/>
</dbReference>
<accession>A0A482WDN0</accession>
<comment type="caution">
    <text evidence="4">The sequence shown here is derived from an EMBL/GenBank/DDBJ whole genome shotgun (WGS) entry which is preliminary data.</text>
</comment>
<keyword evidence="5" id="KW-1185">Reference proteome</keyword>
<protein>
    <submittedName>
        <fullName evidence="4">DDE 3 domain containing protein</fullName>
    </submittedName>
</protein>
<dbReference type="Proteomes" id="UP000292052">
    <property type="component" value="Unassembled WGS sequence"/>
</dbReference>
<dbReference type="Pfam" id="PF13358">
    <property type="entry name" value="DDE_3"/>
    <property type="match status" value="1"/>
</dbReference>
<sequence length="249" mass="28609">MLYGEARGNAAEARRLYALRYPGCVLPNRHTFQSTVQHLRDHGSFKPQAQDRGRARPQGVAKLEEDILDAVAVRLDTSTRRHEAGFTKEGVFNAHNTHVWADENPHAVREHNFQHEFSLNVWAGILNGQLIASCILPPRLNAAQYLHFLRDVLFTLLDDINLEIRQILWFLHDGAPCHNAHVIRNWLNFPQRWIGTYGPVAWPARSPDLNPCDFFLWGYMKELVYAALIDTTEQLKDRIETAAETIRNN</sequence>
<dbReference type="PANTHER" id="PTHR47326">
    <property type="entry name" value="TRANSPOSABLE ELEMENT TC3 TRANSPOSASE-LIKE PROTEIN"/>
    <property type="match status" value="1"/>
</dbReference>
<dbReference type="InterPro" id="IPR038717">
    <property type="entry name" value="Tc1-like_DDE_dom"/>
</dbReference>
<feature type="domain" description="DUF4817" evidence="3">
    <location>
        <begin position="2"/>
        <end position="44"/>
    </location>
</feature>
<dbReference type="InterPro" id="IPR032135">
    <property type="entry name" value="DUF4817"/>
</dbReference>
<evidence type="ECO:0000313" key="4">
    <source>
        <dbReference type="EMBL" id="RZC42533.1"/>
    </source>
</evidence>
<feature type="compositionally biased region" description="Basic and acidic residues" evidence="1">
    <location>
        <begin position="38"/>
        <end position="54"/>
    </location>
</feature>
<dbReference type="PANTHER" id="PTHR47326:SF1">
    <property type="entry name" value="HTH PSQ-TYPE DOMAIN-CONTAINING PROTEIN"/>
    <property type="match status" value="1"/>
</dbReference>
<evidence type="ECO:0000259" key="3">
    <source>
        <dbReference type="Pfam" id="PF16087"/>
    </source>
</evidence>
<dbReference type="EMBL" id="QDEB01007217">
    <property type="protein sequence ID" value="RZC42533.1"/>
    <property type="molecule type" value="Genomic_DNA"/>
</dbReference>
<evidence type="ECO:0000256" key="1">
    <source>
        <dbReference type="SAM" id="MobiDB-lite"/>
    </source>
</evidence>
<evidence type="ECO:0000313" key="5">
    <source>
        <dbReference type="Proteomes" id="UP000292052"/>
    </source>
</evidence>
<dbReference type="Pfam" id="PF16087">
    <property type="entry name" value="DUF4817"/>
    <property type="match status" value="1"/>
</dbReference>
<dbReference type="Gene3D" id="3.30.420.10">
    <property type="entry name" value="Ribonuclease H-like superfamily/Ribonuclease H"/>
    <property type="match status" value="1"/>
</dbReference>
<evidence type="ECO:0000259" key="2">
    <source>
        <dbReference type="Pfam" id="PF13358"/>
    </source>
</evidence>
<dbReference type="OrthoDB" id="6764275at2759"/>
<dbReference type="GO" id="GO:0003676">
    <property type="term" value="F:nucleic acid binding"/>
    <property type="evidence" value="ECO:0007669"/>
    <property type="project" value="InterPro"/>
</dbReference>
<name>A0A482WDN0_ASBVE</name>
<dbReference type="AlphaFoldDB" id="A0A482WDN0"/>
<dbReference type="STRING" id="1661398.A0A482WDN0"/>
<proteinExistence type="predicted"/>
<feature type="region of interest" description="Disordered" evidence="1">
    <location>
        <begin position="37"/>
        <end position="56"/>
    </location>
</feature>
<reference evidence="4 5" key="1">
    <citation type="submission" date="2017-03" db="EMBL/GenBank/DDBJ databases">
        <title>Genome of the blue death feigning beetle - Asbolus verrucosus.</title>
        <authorList>
            <person name="Rider S.D."/>
        </authorList>
    </citation>
    <scope>NUCLEOTIDE SEQUENCE [LARGE SCALE GENOMIC DNA]</scope>
    <source>
        <strain evidence="4">Butters</strain>
        <tissue evidence="4">Head and leg muscle</tissue>
    </source>
</reference>
<feature type="domain" description="Tc1-like transposase DDE" evidence="2">
    <location>
        <begin position="110"/>
        <end position="236"/>
    </location>
</feature>
<gene>
    <name evidence="4" type="ORF">BDFB_014093</name>
</gene>
<organism evidence="4 5">
    <name type="scientific">Asbolus verrucosus</name>
    <name type="common">Desert ironclad beetle</name>
    <dbReference type="NCBI Taxonomy" id="1661398"/>
    <lineage>
        <taxon>Eukaryota</taxon>
        <taxon>Metazoa</taxon>
        <taxon>Ecdysozoa</taxon>
        <taxon>Arthropoda</taxon>
        <taxon>Hexapoda</taxon>
        <taxon>Insecta</taxon>
        <taxon>Pterygota</taxon>
        <taxon>Neoptera</taxon>
        <taxon>Endopterygota</taxon>
        <taxon>Coleoptera</taxon>
        <taxon>Polyphaga</taxon>
        <taxon>Cucujiformia</taxon>
        <taxon>Tenebrionidae</taxon>
        <taxon>Pimeliinae</taxon>
        <taxon>Asbolus</taxon>
    </lineage>
</organism>